<keyword evidence="3" id="KW-1185">Reference proteome</keyword>
<organism evidence="2 3">
    <name type="scientific">Rhizopus stolonifer</name>
    <name type="common">Rhizopus nigricans</name>
    <dbReference type="NCBI Taxonomy" id="4846"/>
    <lineage>
        <taxon>Eukaryota</taxon>
        <taxon>Fungi</taxon>
        <taxon>Fungi incertae sedis</taxon>
        <taxon>Mucoromycota</taxon>
        <taxon>Mucoromycotina</taxon>
        <taxon>Mucoromycetes</taxon>
        <taxon>Mucorales</taxon>
        <taxon>Mucorineae</taxon>
        <taxon>Rhizopodaceae</taxon>
        <taxon>Rhizopus</taxon>
    </lineage>
</organism>
<sequence>MSTALDYGSYPLERPLSWQDTRDVFPLSSRQLQGYTYVDSSNRKYRKPPVHFSANITSIDGDCSKTTCYPGSTFAGYVQLNVEYPLAAQYLKLLFRATEHIYENNNRKVRVRLFAVRTVLWGSPNVTGSQWPVVEPGQHRFPFLCELPLVNYPPTFRHHLASCEFEILATLERPGIRPFQTIPVDIRYQPLVLTTSLKIPPAYQEEVNISNTKIIMTLPRGISYNLLDANSRGCLIDVKLTFPDGHPSISNMEASLRRQVHVSCRDYQQTDSMTMTHVEQSAFRTHEKSYYIKIPIPTENNPLNTPAIQRNFSVLGMTTSLVGHSRYTQVTYRLVITARIRHGFLFHKRTLFYTVIQMGTLSPGAQVPSSVFSCSSVPSNATMSIKPRFLYVPGTQEQLPAYQDEPSPPQYSL</sequence>
<dbReference type="OrthoDB" id="2333384at2759"/>
<gene>
    <name evidence="2" type="ORF">CU098_014015</name>
</gene>
<dbReference type="Gene3D" id="2.60.40.640">
    <property type="match status" value="1"/>
</dbReference>
<dbReference type="STRING" id="4846.A0A367KYN5"/>
<evidence type="ECO:0000313" key="3">
    <source>
        <dbReference type="Proteomes" id="UP000253551"/>
    </source>
</evidence>
<dbReference type="InterPro" id="IPR011021">
    <property type="entry name" value="Arrestin-like_N"/>
</dbReference>
<accession>A0A367KYN5</accession>
<dbReference type="AlphaFoldDB" id="A0A367KYN5"/>
<dbReference type="InterPro" id="IPR014756">
    <property type="entry name" value="Ig_E-set"/>
</dbReference>
<evidence type="ECO:0000259" key="1">
    <source>
        <dbReference type="Pfam" id="PF00339"/>
    </source>
</evidence>
<dbReference type="InterPro" id="IPR014752">
    <property type="entry name" value="Arrestin-like_C"/>
</dbReference>
<dbReference type="EMBL" id="PJQM01000006">
    <property type="protein sequence ID" value="RCI07294.1"/>
    <property type="molecule type" value="Genomic_DNA"/>
</dbReference>
<dbReference type="Pfam" id="PF00339">
    <property type="entry name" value="Arrestin_N"/>
    <property type="match status" value="1"/>
</dbReference>
<feature type="domain" description="Arrestin-like N-terminal" evidence="1">
    <location>
        <begin position="62"/>
        <end position="175"/>
    </location>
</feature>
<comment type="caution">
    <text evidence="2">The sequence shown here is derived from an EMBL/GenBank/DDBJ whole genome shotgun (WGS) entry which is preliminary data.</text>
</comment>
<dbReference type="SUPFAM" id="SSF81296">
    <property type="entry name" value="E set domains"/>
    <property type="match status" value="1"/>
</dbReference>
<evidence type="ECO:0000313" key="2">
    <source>
        <dbReference type="EMBL" id="RCI07294.1"/>
    </source>
</evidence>
<protein>
    <recommendedName>
        <fullName evidence="1">Arrestin-like N-terminal domain-containing protein</fullName>
    </recommendedName>
</protein>
<proteinExistence type="predicted"/>
<reference evidence="2 3" key="1">
    <citation type="journal article" date="2018" name="G3 (Bethesda)">
        <title>Phylogenetic and Phylogenomic Definition of Rhizopus Species.</title>
        <authorList>
            <person name="Gryganskyi A.P."/>
            <person name="Golan J."/>
            <person name="Dolatabadi S."/>
            <person name="Mondo S."/>
            <person name="Robb S."/>
            <person name="Idnurm A."/>
            <person name="Muszewska A."/>
            <person name="Steczkiewicz K."/>
            <person name="Masonjones S."/>
            <person name="Liao H.L."/>
            <person name="Gajdeczka M.T."/>
            <person name="Anike F."/>
            <person name="Vuek A."/>
            <person name="Anishchenko I.M."/>
            <person name="Voigt K."/>
            <person name="de Hoog G.S."/>
            <person name="Smith M.E."/>
            <person name="Heitman J."/>
            <person name="Vilgalys R."/>
            <person name="Stajich J.E."/>
        </authorList>
    </citation>
    <scope>NUCLEOTIDE SEQUENCE [LARGE SCALE GENOMIC DNA]</scope>
    <source>
        <strain evidence="2 3">LSU 92-RS-03</strain>
    </source>
</reference>
<dbReference type="Proteomes" id="UP000253551">
    <property type="component" value="Unassembled WGS sequence"/>
</dbReference>
<name>A0A367KYN5_RHIST</name>